<keyword evidence="14" id="KW-0966">Cell projection</keyword>
<dbReference type="GO" id="GO:0005886">
    <property type="term" value="C:plasma membrane"/>
    <property type="evidence" value="ECO:0007669"/>
    <property type="project" value="UniProtKB-SubCell"/>
</dbReference>
<evidence type="ECO:0000256" key="8">
    <source>
        <dbReference type="ARBA" id="ARBA00022989"/>
    </source>
</evidence>
<dbReference type="NCBIfam" id="NF009438">
    <property type="entry name" value="PRK12797.1"/>
    <property type="match status" value="1"/>
</dbReference>
<keyword evidence="13" id="KW-0732">Signal</keyword>
<dbReference type="PRINTS" id="PR01302">
    <property type="entry name" value="TYPE3IMPPROT"/>
</dbReference>
<comment type="caution">
    <text evidence="14">The sequence shown here is derived from an EMBL/GenBank/DDBJ whole genome shotgun (WGS) entry which is preliminary data.</text>
</comment>
<dbReference type="OrthoDB" id="9805111at2"/>
<dbReference type="InterPro" id="IPR005838">
    <property type="entry name" value="T3SS_IM_P"/>
</dbReference>
<keyword evidence="8 12" id="KW-1133">Transmembrane helix</keyword>
<dbReference type="PANTHER" id="PTHR30587:SF0">
    <property type="entry name" value="FLAGELLAR BIOSYNTHETIC PROTEIN FLIP"/>
    <property type="match status" value="1"/>
</dbReference>
<feature type="signal peptide" evidence="13">
    <location>
        <begin position="1"/>
        <end position="22"/>
    </location>
</feature>
<keyword evidence="10" id="KW-0975">Bacterial flagellum</keyword>
<evidence type="ECO:0000256" key="1">
    <source>
        <dbReference type="ARBA" id="ARBA00006257"/>
    </source>
</evidence>
<evidence type="ECO:0000256" key="12">
    <source>
        <dbReference type="RuleBase" id="RU362069"/>
    </source>
</evidence>
<keyword evidence="11 12" id="KW-1006">Bacterial flagellum protein export</keyword>
<dbReference type="Pfam" id="PF00813">
    <property type="entry name" value="FliP"/>
    <property type="match status" value="1"/>
</dbReference>
<dbReference type="GO" id="GO:0044781">
    <property type="term" value="P:bacterial-type flagellum organization"/>
    <property type="evidence" value="ECO:0007669"/>
    <property type="project" value="UniProtKB-UniRule"/>
</dbReference>
<evidence type="ECO:0000256" key="2">
    <source>
        <dbReference type="ARBA" id="ARBA00021714"/>
    </source>
</evidence>
<sequence>MKRVTLSLITLALLLTPQIASAITLPTVRFGLEQAKGPEQMATVLQVLLLLTVLSVAPALLLMVTSFTRLVIVFSLLRHALGTQQTPPNQVLIALALFLTFFIMSPVFSQAYNQAVSPYLAGEIGDEEFFKDVVKPFREFMFKNTREKDLALMIRLSGAPKPENKEDVSTLTLIPAFMISELRTAFEIGFLLYIPFLIIDMVVASVLLSMGMMMLPPVMISLPIKVLLFVLVDGWHLLVGSLVKSFG</sequence>
<dbReference type="PANTHER" id="PTHR30587">
    <property type="entry name" value="FLAGELLAR BIOSYNTHETIC PROTEIN FLIP"/>
    <property type="match status" value="1"/>
</dbReference>
<dbReference type="PROSITE" id="PS01060">
    <property type="entry name" value="FLIP_1"/>
    <property type="match status" value="1"/>
</dbReference>
<organism evidence="14 15">
    <name type="scientific">Thermodesulfatator autotrophicus</name>
    <dbReference type="NCBI Taxonomy" id="1795632"/>
    <lineage>
        <taxon>Bacteria</taxon>
        <taxon>Pseudomonadati</taxon>
        <taxon>Thermodesulfobacteriota</taxon>
        <taxon>Thermodesulfobacteria</taxon>
        <taxon>Thermodesulfobacteriales</taxon>
        <taxon>Thermodesulfatatoraceae</taxon>
        <taxon>Thermodesulfatator</taxon>
    </lineage>
</organism>
<evidence type="ECO:0000313" key="15">
    <source>
        <dbReference type="Proteomes" id="UP000076964"/>
    </source>
</evidence>
<evidence type="ECO:0000256" key="11">
    <source>
        <dbReference type="ARBA" id="ARBA00023225"/>
    </source>
</evidence>
<protein>
    <recommendedName>
        <fullName evidence="2 12">Flagellar biosynthetic protein FliP</fullName>
    </recommendedName>
</protein>
<proteinExistence type="inferred from homology"/>
<keyword evidence="7 12" id="KW-0653">Protein transport</keyword>
<dbReference type="GO" id="GO:0009425">
    <property type="term" value="C:bacterial-type flagellum basal body"/>
    <property type="evidence" value="ECO:0007669"/>
    <property type="project" value="UniProtKB-SubCell"/>
</dbReference>
<evidence type="ECO:0000256" key="7">
    <source>
        <dbReference type="ARBA" id="ARBA00022927"/>
    </source>
</evidence>
<evidence type="ECO:0000313" key="14">
    <source>
        <dbReference type="EMBL" id="OAG28656.1"/>
    </source>
</evidence>
<comment type="subcellular location">
    <subcellularLocation>
        <location evidence="12">Cell membrane</location>
        <topology evidence="12">Multi-pass membrane protein</topology>
    </subcellularLocation>
    <subcellularLocation>
        <location evidence="12">Bacterial flagellum basal body</location>
    </subcellularLocation>
</comment>
<keyword evidence="15" id="KW-1185">Reference proteome</keyword>
<evidence type="ECO:0000256" key="6">
    <source>
        <dbReference type="ARBA" id="ARBA00022795"/>
    </source>
</evidence>
<comment type="function">
    <text evidence="12">Plays a role in the flagellum-specific transport system.</text>
</comment>
<feature type="transmembrane region" description="Helical" evidence="12">
    <location>
        <begin position="89"/>
        <end position="108"/>
    </location>
</feature>
<keyword evidence="3 12" id="KW-0813">Transport</keyword>
<dbReference type="EMBL" id="LSFI01000002">
    <property type="protein sequence ID" value="OAG28656.1"/>
    <property type="molecule type" value="Genomic_DNA"/>
</dbReference>
<reference evidence="14 15" key="1">
    <citation type="submission" date="2016-02" db="EMBL/GenBank/DDBJ databases">
        <title>Draft genome sequence of Thermodesulfatator sp. S606.</title>
        <authorList>
            <person name="Lai Q."/>
            <person name="Cao J."/>
            <person name="Dupont S."/>
            <person name="Shao Z."/>
            <person name="Jebbar M."/>
            <person name="Alain K."/>
        </authorList>
    </citation>
    <scope>NUCLEOTIDE SEQUENCE [LARGE SCALE GENOMIC DNA]</scope>
    <source>
        <strain evidence="14 15">S606</strain>
    </source>
</reference>
<evidence type="ECO:0000256" key="10">
    <source>
        <dbReference type="ARBA" id="ARBA00023143"/>
    </source>
</evidence>
<dbReference type="RefSeq" id="WP_068540578.1">
    <property type="nucleotide sequence ID" value="NZ_LSFI01000002.1"/>
</dbReference>
<name>A0A177EA88_9BACT</name>
<evidence type="ECO:0000256" key="9">
    <source>
        <dbReference type="ARBA" id="ARBA00023136"/>
    </source>
</evidence>
<dbReference type="Proteomes" id="UP000076964">
    <property type="component" value="Unassembled WGS sequence"/>
</dbReference>
<keyword evidence="5 12" id="KW-0812">Transmembrane</keyword>
<dbReference type="GO" id="GO:0009306">
    <property type="term" value="P:protein secretion"/>
    <property type="evidence" value="ECO:0007669"/>
    <property type="project" value="UniProtKB-UniRule"/>
</dbReference>
<evidence type="ECO:0000256" key="13">
    <source>
        <dbReference type="SAM" id="SignalP"/>
    </source>
</evidence>
<accession>A0A177EA88</accession>
<feature type="transmembrane region" description="Helical" evidence="12">
    <location>
        <begin position="222"/>
        <end position="243"/>
    </location>
</feature>
<feature type="transmembrane region" description="Helical" evidence="12">
    <location>
        <begin position="46"/>
        <end position="77"/>
    </location>
</feature>
<comment type="similarity">
    <text evidence="1 12">Belongs to the FliP/MopC/SpaP family.</text>
</comment>
<evidence type="ECO:0000256" key="4">
    <source>
        <dbReference type="ARBA" id="ARBA00022475"/>
    </source>
</evidence>
<dbReference type="PRINTS" id="PR00951">
    <property type="entry name" value="FLGBIOSNFLIP"/>
</dbReference>
<gene>
    <name evidence="12" type="primary">fliP</name>
    <name evidence="14" type="ORF">TH606_00720</name>
</gene>
<keyword evidence="6 12" id="KW-1005">Bacterial flagellum biogenesis</keyword>
<keyword evidence="14" id="KW-0282">Flagellum</keyword>
<keyword evidence="9 12" id="KW-0472">Membrane</keyword>
<dbReference type="STRING" id="1795632.TH606_00720"/>
<feature type="transmembrane region" description="Helical" evidence="12">
    <location>
        <begin position="190"/>
        <end position="210"/>
    </location>
</feature>
<keyword evidence="14" id="KW-0969">Cilium</keyword>
<evidence type="ECO:0000256" key="5">
    <source>
        <dbReference type="ARBA" id="ARBA00022692"/>
    </source>
</evidence>
<dbReference type="NCBIfam" id="TIGR01103">
    <property type="entry name" value="fliP"/>
    <property type="match status" value="1"/>
</dbReference>
<evidence type="ECO:0000256" key="3">
    <source>
        <dbReference type="ARBA" id="ARBA00022448"/>
    </source>
</evidence>
<dbReference type="AlphaFoldDB" id="A0A177EA88"/>
<dbReference type="InterPro" id="IPR005837">
    <property type="entry name" value="FliP"/>
</dbReference>
<feature type="chain" id="PRO_5008060239" description="Flagellar biosynthetic protein FliP" evidence="13">
    <location>
        <begin position="23"/>
        <end position="247"/>
    </location>
</feature>
<dbReference type="PROSITE" id="PS01061">
    <property type="entry name" value="FLIP_2"/>
    <property type="match status" value="1"/>
</dbReference>
<keyword evidence="4 12" id="KW-1003">Cell membrane</keyword>